<organism evidence="1 2">
    <name type="scientific">Paraburkholderia dioscoreae</name>
    <dbReference type="NCBI Taxonomy" id="2604047"/>
    <lineage>
        <taxon>Bacteria</taxon>
        <taxon>Pseudomonadati</taxon>
        <taxon>Pseudomonadota</taxon>
        <taxon>Betaproteobacteria</taxon>
        <taxon>Burkholderiales</taxon>
        <taxon>Burkholderiaceae</taxon>
        <taxon>Paraburkholderia</taxon>
    </lineage>
</organism>
<evidence type="ECO:0008006" key="3">
    <source>
        <dbReference type="Google" id="ProtNLM"/>
    </source>
</evidence>
<reference evidence="1 2" key="1">
    <citation type="submission" date="2019-08" db="EMBL/GenBank/DDBJ databases">
        <authorList>
            <person name="Herpell B J."/>
        </authorList>
    </citation>
    <scope>NUCLEOTIDE SEQUENCE [LARGE SCALE GENOMIC DNA]</scope>
    <source>
        <strain evidence="2">Msb3</strain>
    </source>
</reference>
<accession>A0A5Q4ZC08</accession>
<dbReference type="KEGG" id="pdio:PDMSB3_0012"/>
<dbReference type="EMBL" id="LR699553">
    <property type="protein sequence ID" value="VVD26474.1"/>
    <property type="molecule type" value="Genomic_DNA"/>
</dbReference>
<dbReference type="RefSeq" id="WP_165184157.1">
    <property type="nucleotide sequence ID" value="NZ_LR699553.1"/>
</dbReference>
<name>A0A5Q4ZC08_9BURK</name>
<proteinExistence type="predicted"/>
<evidence type="ECO:0000313" key="1">
    <source>
        <dbReference type="EMBL" id="VVD26474.1"/>
    </source>
</evidence>
<protein>
    <recommendedName>
        <fullName evidence="3">Fis family transcriptional regulator</fullName>
    </recommendedName>
</protein>
<evidence type="ECO:0000313" key="2">
    <source>
        <dbReference type="Proteomes" id="UP000325811"/>
    </source>
</evidence>
<dbReference type="Proteomes" id="UP000325811">
    <property type="component" value="Chromosome I"/>
</dbReference>
<keyword evidence="2" id="KW-1185">Reference proteome</keyword>
<gene>
    <name evidence="1" type="ORF">PDMSB3_0012</name>
</gene>
<sequence length="184" mass="20386">MTTKLHKIENEYDVYGFHGPAPESIDLRFLCEMNRKRGGGRYVSTKTSAKATLLPPTLDAVRSLSLRYHLALTALRAGSGNGHLLSDLIRALYLAWYLREAGFGTIHHAFFPEAAEALESSAARATADDVWQVSPDEAAILERLLALHDEQLANTPVGVMLGAQRRLLRFATSDRKTPWQEAGR</sequence>
<dbReference type="AlphaFoldDB" id="A0A5Q4ZC08"/>